<organism evidence="6 7">
    <name type="scientific">Pedobacter terrae</name>
    <dbReference type="NCBI Taxonomy" id="405671"/>
    <lineage>
        <taxon>Bacteria</taxon>
        <taxon>Pseudomonadati</taxon>
        <taxon>Bacteroidota</taxon>
        <taxon>Sphingobacteriia</taxon>
        <taxon>Sphingobacteriales</taxon>
        <taxon>Sphingobacteriaceae</taxon>
        <taxon>Pedobacter</taxon>
    </lineage>
</organism>
<dbReference type="Pfam" id="PF00488">
    <property type="entry name" value="MutS_V"/>
    <property type="match status" value="1"/>
</dbReference>
<dbReference type="Gene3D" id="3.40.50.300">
    <property type="entry name" value="P-loop containing nucleotide triphosphate hydrolases"/>
    <property type="match status" value="1"/>
</dbReference>
<dbReference type="Proteomes" id="UP000199643">
    <property type="component" value="Unassembled WGS sequence"/>
</dbReference>
<feature type="transmembrane region" description="Helical" evidence="4">
    <location>
        <begin position="35"/>
        <end position="55"/>
    </location>
</feature>
<dbReference type="GO" id="GO:0006298">
    <property type="term" value="P:mismatch repair"/>
    <property type="evidence" value="ECO:0007669"/>
    <property type="project" value="InterPro"/>
</dbReference>
<dbReference type="SMART" id="SM00534">
    <property type="entry name" value="MUTSac"/>
    <property type="match status" value="1"/>
</dbReference>
<gene>
    <name evidence="6" type="ORF">SAMN05421827_111129</name>
</gene>
<dbReference type="SUPFAM" id="SSF52540">
    <property type="entry name" value="P-loop containing nucleoside triphosphate hydrolases"/>
    <property type="match status" value="1"/>
</dbReference>
<evidence type="ECO:0000256" key="2">
    <source>
        <dbReference type="ARBA" id="ARBA00022840"/>
    </source>
</evidence>
<evidence type="ECO:0000256" key="1">
    <source>
        <dbReference type="ARBA" id="ARBA00022741"/>
    </source>
</evidence>
<feature type="transmembrane region" description="Helical" evidence="4">
    <location>
        <begin position="61"/>
        <end position="78"/>
    </location>
</feature>
<dbReference type="InterPro" id="IPR045076">
    <property type="entry name" value="MutS"/>
</dbReference>
<proteinExistence type="predicted"/>
<dbReference type="InterPro" id="IPR027417">
    <property type="entry name" value="P-loop_NTPase"/>
</dbReference>
<keyword evidence="4" id="KW-0472">Membrane</keyword>
<protein>
    <submittedName>
        <fullName evidence="6">MutS domain V</fullName>
    </submittedName>
</protein>
<dbReference type="STRING" id="405671.SAMN05421827_111129"/>
<dbReference type="OrthoDB" id="1097361at2"/>
<dbReference type="PANTHER" id="PTHR11361:SF99">
    <property type="entry name" value="DNA MISMATCH REPAIR PROTEIN"/>
    <property type="match status" value="1"/>
</dbReference>
<keyword evidence="1" id="KW-0547">Nucleotide-binding</keyword>
<keyword evidence="7" id="KW-1185">Reference proteome</keyword>
<feature type="transmembrane region" description="Helical" evidence="4">
    <location>
        <begin position="249"/>
        <end position="266"/>
    </location>
</feature>
<evidence type="ECO:0000313" key="7">
    <source>
        <dbReference type="Proteomes" id="UP000199643"/>
    </source>
</evidence>
<reference evidence="7" key="1">
    <citation type="submission" date="2016-10" db="EMBL/GenBank/DDBJ databases">
        <authorList>
            <person name="Varghese N."/>
            <person name="Submissions S."/>
        </authorList>
    </citation>
    <scope>NUCLEOTIDE SEQUENCE [LARGE SCALE GENOMIC DNA]</scope>
    <source>
        <strain evidence="7">DSM 17933</strain>
    </source>
</reference>
<keyword evidence="4" id="KW-1133">Transmembrane helix</keyword>
<dbReference type="GO" id="GO:0005829">
    <property type="term" value="C:cytosol"/>
    <property type="evidence" value="ECO:0007669"/>
    <property type="project" value="TreeGrafter"/>
</dbReference>
<evidence type="ECO:0000259" key="5">
    <source>
        <dbReference type="SMART" id="SM00534"/>
    </source>
</evidence>
<feature type="domain" description="DNA mismatch repair proteins mutS family" evidence="5">
    <location>
        <begin position="426"/>
        <end position="601"/>
    </location>
</feature>
<dbReference type="PANTHER" id="PTHR11361">
    <property type="entry name" value="DNA MISMATCH REPAIR PROTEIN MUTS FAMILY MEMBER"/>
    <property type="match status" value="1"/>
</dbReference>
<dbReference type="InterPro" id="IPR036187">
    <property type="entry name" value="DNA_mismatch_repair_MutS_sf"/>
</dbReference>
<evidence type="ECO:0000313" key="6">
    <source>
        <dbReference type="EMBL" id="SDG81046.1"/>
    </source>
</evidence>
<name>A0A1G7XA44_9SPHI</name>
<dbReference type="AlphaFoldDB" id="A0A1G7XA44"/>
<keyword evidence="2" id="KW-0067">ATP-binding</keyword>
<accession>A0A1G7XA44</accession>
<feature type="transmembrane region" description="Helical" evidence="4">
    <location>
        <begin position="223"/>
        <end position="243"/>
    </location>
</feature>
<dbReference type="InterPro" id="IPR000432">
    <property type="entry name" value="DNA_mismatch_repair_MutS_C"/>
</dbReference>
<dbReference type="RefSeq" id="WP_090501208.1">
    <property type="nucleotide sequence ID" value="NZ_FNCH01000011.1"/>
</dbReference>
<dbReference type="GO" id="GO:0140664">
    <property type="term" value="F:ATP-dependent DNA damage sensor activity"/>
    <property type="evidence" value="ECO:0007669"/>
    <property type="project" value="InterPro"/>
</dbReference>
<dbReference type="GO" id="GO:0005524">
    <property type="term" value="F:ATP binding"/>
    <property type="evidence" value="ECO:0007669"/>
    <property type="project" value="UniProtKB-KW"/>
</dbReference>
<dbReference type="GO" id="GO:0030983">
    <property type="term" value="F:mismatched DNA binding"/>
    <property type="evidence" value="ECO:0007669"/>
    <property type="project" value="InterPro"/>
</dbReference>
<sequence length="605" mass="68810">MQQQQQEIIAGYQDKINEVTSDIDQTKKLIDQLSFLRIGLFLGEILFFVLLLRSADDSLRILIQICLLLPVIAFAVVVRRQSRLDREIDYKKQLLWVYQNEWNILYGKANGYDDGKAFESEQHPYTSDLDIFGAASLFVLTNRCSTQNGNRLLAKSFAEKSTRERILHRQEAIKELTDKIAETYSFRANLHGYDPEKIEQIKIQLKSQLGEQLSFVKGSFMRFYVKLVPYVSISLVLAALLVSSVFWKILILLVLIHIGWNILLGAKINKVFYSFGGSSNLLNGYASAILWTENQNWKSSYTLSLLDSKIPVSKEIKGLTKIIENFDARLNIIVGGILNALLLWDLKCCINLDNWYKSSSKHVIVALDHLGDFEELISLATTAYNQPHWVFPVITDQFELSTTQIGHPLIREQVRINNDFRVEAKPTVDIITGSNMAGKSTFLRTLGINMVLAYAGAPVCAGTMQLSVFSINTYMRIKDSLNESTSTFKAELNRLKMILDNVVKDKDTFVLIDEMLRGTNSRDKYLGSKVFIQKLIAEKTPALFATHDLLLADLIADYPETVRNFHFDIQITNGEMRFDYLLKHGPCKTFNAAILLQEIGLKLED</sequence>
<dbReference type="SUPFAM" id="SSF48334">
    <property type="entry name" value="DNA repair protein MutS, domain III"/>
    <property type="match status" value="1"/>
</dbReference>
<dbReference type="Gene3D" id="1.10.1420.10">
    <property type="match status" value="1"/>
</dbReference>
<keyword evidence="3" id="KW-0238">DNA-binding</keyword>
<dbReference type="EMBL" id="FNCH01000011">
    <property type="protein sequence ID" value="SDG81046.1"/>
    <property type="molecule type" value="Genomic_DNA"/>
</dbReference>
<evidence type="ECO:0000256" key="4">
    <source>
        <dbReference type="SAM" id="Phobius"/>
    </source>
</evidence>
<keyword evidence="4" id="KW-0812">Transmembrane</keyword>
<evidence type="ECO:0000256" key="3">
    <source>
        <dbReference type="ARBA" id="ARBA00023125"/>
    </source>
</evidence>